<dbReference type="PROSITE" id="PS00745">
    <property type="entry name" value="RF_PROK_I"/>
    <property type="match status" value="1"/>
</dbReference>
<dbReference type="KEGG" id="bcig:AB162_237"/>
<feature type="modified residue" description="N5-methylglutamine" evidence="7">
    <location>
        <position position="237"/>
    </location>
</feature>
<dbReference type="InterPro" id="IPR005139">
    <property type="entry name" value="PCRF"/>
</dbReference>
<dbReference type="SMART" id="SM00937">
    <property type="entry name" value="PCRF"/>
    <property type="match status" value="1"/>
</dbReference>
<evidence type="ECO:0000256" key="6">
    <source>
        <dbReference type="ARBA" id="ARBA00022917"/>
    </source>
</evidence>
<dbReference type="Pfam" id="PF03462">
    <property type="entry name" value="PCRF"/>
    <property type="match status" value="1"/>
</dbReference>
<comment type="PTM">
    <text evidence="7">Methylated by PrmC. Methylation increases the termination efficiency of RF1.</text>
</comment>
<feature type="domain" description="Prokaryotic-type class I peptide chain release factors" evidence="9">
    <location>
        <begin position="230"/>
        <end position="246"/>
    </location>
</feature>
<dbReference type="InterPro" id="IPR004373">
    <property type="entry name" value="RF-1"/>
</dbReference>
<evidence type="ECO:0000256" key="1">
    <source>
        <dbReference type="ARBA" id="ARBA00002986"/>
    </source>
</evidence>
<keyword evidence="5 7" id="KW-0963">Cytoplasm</keyword>
<dbReference type="InterPro" id="IPR000352">
    <property type="entry name" value="Pep_chain_release_fac_I"/>
</dbReference>
<organism evidence="10 11">
    <name type="scientific">Candidatus Palibaumannia cicadellinicola</name>
    <dbReference type="NCBI Taxonomy" id="186490"/>
    <lineage>
        <taxon>Bacteria</taxon>
        <taxon>Pseudomonadati</taxon>
        <taxon>Pseudomonadota</taxon>
        <taxon>Gammaproteobacteria</taxon>
        <taxon>Candidatus Palibaumannia</taxon>
    </lineage>
</organism>
<dbReference type="SUPFAM" id="SSF75620">
    <property type="entry name" value="Release factor"/>
    <property type="match status" value="1"/>
</dbReference>
<dbReference type="FunFam" id="3.30.70.1660:FF:000002">
    <property type="entry name" value="Peptide chain release factor 1"/>
    <property type="match status" value="1"/>
</dbReference>
<sequence>MKTFIVTKLTTLQNRYKELEILLGNPEIIKDREQLCVFSKEYAQLADITSCFQHWQQVQENIDKTMQIVEDPEMREIAQEELNKYSTLLITLEQQLHLLLLQTDKDPNDKYGCFIEVRAGTGGNEAALFAGDLFRMYSRYAEINSWTFEIVSANYGLHGGYKEIIIKISNDNAYGKLKFESGGHRVQRVPETESQGRIHTSSCTVAVMPDIIKTELTEIDNYDLRIDTFRASGAGGQHVNTTESAIRITHIPTGLVVECQDERSQHKNKAKALSVLGARLRAIEAQNRQKEESFIRRNLLGSGDRSDRIRTYNFPQGRITDHRISFTTYRLYDVIDGKLEILIQPMMQEYQANKLAALSETI</sequence>
<keyword evidence="4 7" id="KW-0488">Methylation</keyword>
<dbReference type="NCBIfam" id="NF001859">
    <property type="entry name" value="PRK00591.1"/>
    <property type="match status" value="1"/>
</dbReference>
<reference evidence="10 11" key="1">
    <citation type="submission" date="2015-06" db="EMBL/GenBank/DDBJ databases">
        <title>Lineage-specific patterns of genome deterioration in obligate symbionts.</title>
        <authorList>
            <person name="Bennett G.M."/>
            <person name="McCutcheon J.P."/>
            <person name="McDonald B.R."/>
            <person name="Moran N.A."/>
        </authorList>
    </citation>
    <scope>NUCLEOTIDE SEQUENCE [LARGE SCALE GENOMIC DNA]</scope>
    <source>
        <strain evidence="10 11">B-GSS</strain>
    </source>
</reference>
<gene>
    <name evidence="7 10" type="primary">prfA</name>
    <name evidence="10" type="ORF">AB162_237</name>
</gene>
<dbReference type="PATRIC" id="fig|186490.8.peg.224"/>
<evidence type="ECO:0000256" key="4">
    <source>
        <dbReference type="ARBA" id="ARBA00022481"/>
    </source>
</evidence>
<proteinExistence type="inferred from homology"/>
<evidence type="ECO:0000256" key="2">
    <source>
        <dbReference type="ARBA" id="ARBA00004496"/>
    </source>
</evidence>
<accession>A0A0K2BLA6</accession>
<name>A0A0K2BLA6_9GAMM</name>
<dbReference type="Proteomes" id="UP000056466">
    <property type="component" value="Chromosome"/>
</dbReference>
<dbReference type="Gene3D" id="3.30.70.1660">
    <property type="match status" value="1"/>
</dbReference>
<evidence type="ECO:0000259" key="9">
    <source>
        <dbReference type="PROSITE" id="PS00745"/>
    </source>
</evidence>
<dbReference type="GO" id="GO:0016149">
    <property type="term" value="F:translation release factor activity, codon specific"/>
    <property type="evidence" value="ECO:0007669"/>
    <property type="project" value="UniProtKB-UniRule"/>
</dbReference>
<comment type="similarity">
    <text evidence="3 7">Belongs to the prokaryotic/mitochondrial release factor family.</text>
</comment>
<keyword evidence="11" id="KW-1185">Reference proteome</keyword>
<evidence type="ECO:0000256" key="7">
    <source>
        <dbReference type="HAMAP-Rule" id="MF_00093"/>
    </source>
</evidence>
<dbReference type="NCBIfam" id="TIGR00019">
    <property type="entry name" value="prfA"/>
    <property type="match status" value="1"/>
</dbReference>
<evidence type="ECO:0000256" key="5">
    <source>
        <dbReference type="ARBA" id="ARBA00022490"/>
    </source>
</evidence>
<evidence type="ECO:0000256" key="8">
    <source>
        <dbReference type="NCBIfam" id="TIGR00019"/>
    </source>
</evidence>
<dbReference type="FunFam" id="3.30.70.1660:FF:000004">
    <property type="entry name" value="Peptide chain release factor 1"/>
    <property type="match status" value="1"/>
</dbReference>
<dbReference type="AlphaFoldDB" id="A0A0K2BLA6"/>
<evidence type="ECO:0000313" key="11">
    <source>
        <dbReference type="Proteomes" id="UP000056466"/>
    </source>
</evidence>
<dbReference type="Pfam" id="PF00472">
    <property type="entry name" value="RF-1"/>
    <property type="match status" value="1"/>
</dbReference>
<protein>
    <recommendedName>
        <fullName evidence="7 8">Peptide chain release factor 1</fullName>
        <shortName evidence="7">RF-1</shortName>
    </recommendedName>
</protein>
<dbReference type="PANTHER" id="PTHR43804:SF7">
    <property type="entry name" value="LD18447P"/>
    <property type="match status" value="1"/>
</dbReference>
<dbReference type="HAMAP" id="MF_00093">
    <property type="entry name" value="Rel_fac_1"/>
    <property type="match status" value="1"/>
</dbReference>
<evidence type="ECO:0000256" key="3">
    <source>
        <dbReference type="ARBA" id="ARBA00010835"/>
    </source>
</evidence>
<dbReference type="EMBL" id="CP011787">
    <property type="protein sequence ID" value="AKZ65838.1"/>
    <property type="molecule type" value="Genomic_DNA"/>
</dbReference>
<dbReference type="InterPro" id="IPR050057">
    <property type="entry name" value="Prokaryotic/Mito_RF"/>
</dbReference>
<evidence type="ECO:0000313" key="10">
    <source>
        <dbReference type="EMBL" id="AKZ65838.1"/>
    </source>
</evidence>
<keyword evidence="6 7" id="KW-0648">Protein biosynthesis</keyword>
<dbReference type="Gene3D" id="6.10.140.1950">
    <property type="match status" value="1"/>
</dbReference>
<dbReference type="FunFam" id="3.30.160.20:FF:000004">
    <property type="entry name" value="Peptide chain release factor 1"/>
    <property type="match status" value="1"/>
</dbReference>
<dbReference type="Gene3D" id="3.30.160.20">
    <property type="match status" value="1"/>
</dbReference>
<comment type="function">
    <text evidence="1 7">Peptide chain release factor 1 directs the termination of translation in response to the peptide chain termination codons UAG and UAA.</text>
</comment>
<comment type="subcellular location">
    <subcellularLocation>
        <location evidence="2 7">Cytoplasm</location>
    </subcellularLocation>
</comment>
<dbReference type="GO" id="GO:0005829">
    <property type="term" value="C:cytosol"/>
    <property type="evidence" value="ECO:0007669"/>
    <property type="project" value="UniProtKB-ARBA"/>
</dbReference>
<dbReference type="InterPro" id="IPR045853">
    <property type="entry name" value="Pep_chain_release_fac_I_sf"/>
</dbReference>
<dbReference type="PANTHER" id="PTHR43804">
    <property type="entry name" value="LD18447P"/>
    <property type="match status" value="1"/>
</dbReference>
<dbReference type="RefSeq" id="WP_053096746.1">
    <property type="nucleotide sequence ID" value="NZ_CP011787.1"/>
</dbReference>
<dbReference type="OrthoDB" id="9806673at2"/>